<dbReference type="SUPFAM" id="SSF46955">
    <property type="entry name" value="Putative DNA-binding domain"/>
    <property type="match status" value="1"/>
</dbReference>
<dbReference type="PROSITE" id="PS51736">
    <property type="entry name" value="RECOMBINASES_3"/>
    <property type="match status" value="1"/>
</dbReference>
<accession>A0ABT7P3D0</accession>
<dbReference type="InterPro" id="IPR006119">
    <property type="entry name" value="Resolv_N"/>
</dbReference>
<evidence type="ECO:0000256" key="4">
    <source>
        <dbReference type="PROSITE-ProRule" id="PRU10137"/>
    </source>
</evidence>
<dbReference type="Proteomes" id="UP001529272">
    <property type="component" value="Unassembled WGS sequence"/>
</dbReference>
<keyword evidence="7" id="KW-1185">Reference proteome</keyword>
<keyword evidence="2" id="KW-0238">DNA-binding</keyword>
<dbReference type="InterPro" id="IPR036162">
    <property type="entry name" value="Resolvase-like_N_sf"/>
</dbReference>
<dbReference type="PROSITE" id="PS00397">
    <property type="entry name" value="RECOMBINASES_1"/>
    <property type="match status" value="1"/>
</dbReference>
<organism evidence="6 7">
    <name type="scientific">Mycobacterium intracellulare subsp. chimaera</name>
    <dbReference type="NCBI Taxonomy" id="222805"/>
    <lineage>
        <taxon>Bacteria</taxon>
        <taxon>Bacillati</taxon>
        <taxon>Actinomycetota</taxon>
        <taxon>Actinomycetes</taxon>
        <taxon>Mycobacteriales</taxon>
        <taxon>Mycobacteriaceae</taxon>
        <taxon>Mycobacterium</taxon>
        <taxon>Mycobacterium avium complex (MAC)</taxon>
    </lineage>
</organism>
<dbReference type="NCBIfam" id="NF033518">
    <property type="entry name" value="transpos_IS607"/>
    <property type="match status" value="1"/>
</dbReference>
<evidence type="ECO:0000256" key="2">
    <source>
        <dbReference type="ARBA" id="ARBA00023125"/>
    </source>
</evidence>
<feature type="domain" description="Resolvase/invertase-type recombinase catalytic" evidence="5">
    <location>
        <begin position="63"/>
        <end position="203"/>
    </location>
</feature>
<dbReference type="InterPro" id="IPR009061">
    <property type="entry name" value="DNA-bd_dom_put_sf"/>
</dbReference>
<name>A0ABT7P3D0_MYCIT</name>
<evidence type="ECO:0000259" key="5">
    <source>
        <dbReference type="PROSITE" id="PS51736"/>
    </source>
</evidence>
<dbReference type="SMART" id="SM00857">
    <property type="entry name" value="Resolvase"/>
    <property type="match status" value="1"/>
</dbReference>
<dbReference type="InterPro" id="IPR051491">
    <property type="entry name" value="Recombinase/Transposase-rel"/>
</dbReference>
<gene>
    <name evidence="6" type="ORF">QRB35_17350</name>
</gene>
<evidence type="ECO:0000313" key="7">
    <source>
        <dbReference type="Proteomes" id="UP001529272"/>
    </source>
</evidence>
<reference evidence="6" key="1">
    <citation type="submission" date="2023-06" db="EMBL/GenBank/DDBJ databases">
        <title>Itaconate inhibition of nontuberculous mycobacteria.</title>
        <authorList>
            <person name="Breen P."/>
            <person name="Zimbric M."/>
            <person name="Caverly L."/>
        </authorList>
    </citation>
    <scope>NUCLEOTIDE SEQUENCE</scope>
    <source>
        <strain evidence="6">FLAC1071</strain>
    </source>
</reference>
<dbReference type="PANTHER" id="PTHR36172:SF1">
    <property type="entry name" value="RESOLVASE-RELATED"/>
    <property type="match status" value="1"/>
</dbReference>
<comment type="caution">
    <text evidence="6">The sequence shown here is derived from an EMBL/GenBank/DDBJ whole genome shotgun (WGS) entry which is preliminary data.</text>
</comment>
<dbReference type="Pfam" id="PF00376">
    <property type="entry name" value="MerR"/>
    <property type="match status" value="1"/>
</dbReference>
<dbReference type="Gene3D" id="1.10.287.2170">
    <property type="match status" value="1"/>
</dbReference>
<keyword evidence="3" id="KW-0233">DNA recombination</keyword>
<dbReference type="Pfam" id="PF00239">
    <property type="entry name" value="Resolvase"/>
    <property type="match status" value="1"/>
</dbReference>
<keyword evidence="1" id="KW-0229">DNA integration</keyword>
<evidence type="ECO:0000256" key="3">
    <source>
        <dbReference type="ARBA" id="ARBA00023172"/>
    </source>
</evidence>
<evidence type="ECO:0000256" key="1">
    <source>
        <dbReference type="ARBA" id="ARBA00022908"/>
    </source>
</evidence>
<feature type="active site" description="O-(5'-phospho-DNA)-serine intermediate" evidence="4">
    <location>
        <position position="71"/>
    </location>
</feature>
<protein>
    <submittedName>
        <fullName evidence="6">IS607 family transposase</fullName>
    </submittedName>
</protein>
<dbReference type="InterPro" id="IPR000551">
    <property type="entry name" value="MerR-type_HTH_dom"/>
</dbReference>
<dbReference type="RefSeq" id="WP_069954046.1">
    <property type="nucleotide sequence ID" value="NZ_CP012886.2"/>
</dbReference>
<dbReference type="Gene3D" id="3.40.50.1390">
    <property type="entry name" value="Resolvase, N-terminal catalytic domain"/>
    <property type="match status" value="1"/>
</dbReference>
<proteinExistence type="predicted"/>
<dbReference type="InterPro" id="IPR048046">
    <property type="entry name" value="Transpos_IS607"/>
</dbReference>
<evidence type="ECO:0000313" key="6">
    <source>
        <dbReference type="EMBL" id="MDM3927778.1"/>
    </source>
</evidence>
<dbReference type="SUPFAM" id="SSF53041">
    <property type="entry name" value="Resolvase-like"/>
    <property type="match status" value="1"/>
</dbReference>
<dbReference type="InterPro" id="IPR006118">
    <property type="entry name" value="Recombinase_CS"/>
</dbReference>
<sequence length="209" mass="22783">MANRGPDDYVSATAAAHRLGVSTRTLRRYTQQGRLPDARSAGGRRIFRIGDLDAITSKPCAGNAIGYARVSSRRQQAEGDLDRQVGRLQEKQRDLLVFTDVASGLSDRRAGLRKALSECMKPGVDRLLVEHPDRLARFGVGLIEHLLAGFGVQVIYTGQPENESAESELVRDMLAIVTSFAGRLYGQRSVKTKRLRATVAAETECGDAA</sequence>
<dbReference type="CDD" id="cd03769">
    <property type="entry name" value="SR_IS607_transposase_like"/>
    <property type="match status" value="1"/>
</dbReference>
<reference evidence="6" key="2">
    <citation type="submission" date="2023-06" db="EMBL/GenBank/DDBJ databases">
        <authorList>
            <person name="Spilker T."/>
        </authorList>
    </citation>
    <scope>NUCLEOTIDE SEQUENCE</scope>
    <source>
        <strain evidence="6">FLAC1071</strain>
    </source>
</reference>
<dbReference type="PANTHER" id="PTHR36172">
    <property type="match status" value="1"/>
</dbReference>
<dbReference type="InterPro" id="IPR041718">
    <property type="entry name" value="IS607_transposase-like"/>
</dbReference>
<dbReference type="EMBL" id="JASZZX010000016">
    <property type="protein sequence ID" value="MDM3927778.1"/>
    <property type="molecule type" value="Genomic_DNA"/>
</dbReference>
<dbReference type="Gene3D" id="1.10.1660.10">
    <property type="match status" value="1"/>
</dbReference>